<dbReference type="EMBL" id="CAFAAJ010000215">
    <property type="protein sequence ID" value="CAB4823378.1"/>
    <property type="molecule type" value="Genomic_DNA"/>
</dbReference>
<dbReference type="EMBL" id="CAFBON010000120">
    <property type="protein sequence ID" value="CAB4992264.1"/>
    <property type="molecule type" value="Genomic_DNA"/>
</dbReference>
<reference evidence="2" key="1">
    <citation type="submission" date="2020-05" db="EMBL/GenBank/DDBJ databases">
        <authorList>
            <person name="Chiriac C."/>
            <person name="Salcher M."/>
            <person name="Ghai R."/>
            <person name="Kavagutti S V."/>
        </authorList>
    </citation>
    <scope>NUCLEOTIDE SEQUENCE</scope>
</reference>
<organism evidence="2">
    <name type="scientific">freshwater metagenome</name>
    <dbReference type="NCBI Taxonomy" id="449393"/>
    <lineage>
        <taxon>unclassified sequences</taxon>
        <taxon>metagenomes</taxon>
        <taxon>ecological metagenomes</taxon>
    </lineage>
</organism>
<evidence type="ECO:0000313" key="3">
    <source>
        <dbReference type="EMBL" id="CAB4992264.1"/>
    </source>
</evidence>
<feature type="transmembrane region" description="Helical" evidence="1">
    <location>
        <begin position="12"/>
        <end position="32"/>
    </location>
</feature>
<evidence type="ECO:0000256" key="1">
    <source>
        <dbReference type="SAM" id="Phobius"/>
    </source>
</evidence>
<gene>
    <name evidence="2" type="ORF">UFOPK3001_02317</name>
    <name evidence="3" type="ORF">UFOPK3954_01239</name>
</gene>
<evidence type="ECO:0000313" key="2">
    <source>
        <dbReference type="EMBL" id="CAB4823378.1"/>
    </source>
</evidence>
<protein>
    <submittedName>
        <fullName evidence="2">Unannotated protein</fullName>
    </submittedName>
</protein>
<dbReference type="AlphaFoldDB" id="A0A6J6ZSJ4"/>
<keyword evidence="1" id="KW-0812">Transmembrane</keyword>
<name>A0A6J6ZSJ4_9ZZZZ</name>
<accession>A0A6J6ZSJ4</accession>
<proteinExistence type="predicted"/>
<keyword evidence="1" id="KW-1133">Transmembrane helix</keyword>
<keyword evidence="1" id="KW-0472">Membrane</keyword>
<sequence>MGTDRKTSRKRWYIVLGVAGALAIGGGVWALVAGLSSSGNREGASCSGLCGKRSTATYGSTIKIHNDGPYALRVTDVLNGVPARIIPSCNRQTYWPSDATKTWPINTGVDAYGFPSSSYGLTEAGFTPYQRASGTECEANFEFAVKSRTNDIVLLIEACVPLTAENHVRGYGYGCHFGNDHFADGMSTDLQATRQHKWGLQTDKVTAYSGTGHGIRKDAQVIADYYGYNIFGKLTDPDGKTETWSINSGSLSGKVGMRFDVVATPHRVNDPGNKFEYTLQNFQAPLCNDPTVAEASAACS</sequence>